<feature type="domain" description="DAC" evidence="11">
    <location>
        <begin position="102"/>
        <end position="269"/>
    </location>
</feature>
<dbReference type="InterPro" id="IPR036888">
    <property type="entry name" value="DNA_integrity_DisA_N_sf"/>
</dbReference>
<evidence type="ECO:0000256" key="1">
    <source>
        <dbReference type="ARBA" id="ARBA00000877"/>
    </source>
</evidence>
<dbReference type="EMBL" id="DVHA01000183">
    <property type="protein sequence ID" value="HIR61060.1"/>
    <property type="molecule type" value="Genomic_DNA"/>
</dbReference>
<dbReference type="AlphaFoldDB" id="A0A9D1J525"/>
<keyword evidence="9 10" id="KW-0472">Membrane</keyword>
<dbReference type="GO" id="GO:0005524">
    <property type="term" value="F:ATP binding"/>
    <property type="evidence" value="ECO:0007669"/>
    <property type="project" value="UniProtKB-UniRule"/>
</dbReference>
<dbReference type="GO" id="GO:0004016">
    <property type="term" value="F:adenylate cyclase activity"/>
    <property type="evidence" value="ECO:0007669"/>
    <property type="project" value="UniProtKB-UniRule"/>
</dbReference>
<dbReference type="PANTHER" id="PTHR34185:SF1">
    <property type="entry name" value="DIADENYLATE CYCLASE"/>
    <property type="match status" value="1"/>
</dbReference>
<dbReference type="PROSITE" id="PS51794">
    <property type="entry name" value="DAC"/>
    <property type="match status" value="1"/>
</dbReference>
<proteinExistence type="inferred from homology"/>
<sequence length="306" mass="34194">MSVLAQFWQELVSTLVQTWEGLLQAIGDYNVVFDTIDIAVIAYIIYKVIQIARETRAGQLVKGLLLLAALYAGAYIMQLNTTRWLLNRVIEIGIIVVFIIFQPEVRSILERVGRSRLSVLPFAHNEDAFRRATLWGEPIEVICEAAQRLSITATGALIVIEREVKLGDQIRTGVVVDAVPSVELMGNIFFKNSPLHDGAMIMRDGKIYAAGCFLPKPKQEQDIDKNLGSRHRAAIGISEVSDSLTIVVSEETGGISLAVNGRLIRNLSVDKLRQTLDYYLLPQKTEENAERKTSIFRRLGGKSRRE</sequence>
<comment type="caution">
    <text evidence="12">The sequence shown here is derived from an EMBL/GenBank/DDBJ whole genome shotgun (WGS) entry which is preliminary data.</text>
</comment>
<comment type="catalytic activity">
    <reaction evidence="1 10">
        <text>2 ATP = 3',3'-c-di-AMP + 2 diphosphate</text>
        <dbReference type="Rhea" id="RHEA:35655"/>
        <dbReference type="ChEBI" id="CHEBI:30616"/>
        <dbReference type="ChEBI" id="CHEBI:33019"/>
        <dbReference type="ChEBI" id="CHEBI:71500"/>
        <dbReference type="EC" id="2.7.7.85"/>
    </reaction>
</comment>
<dbReference type="Gene3D" id="3.40.1700.10">
    <property type="entry name" value="DNA integrity scanning protein, DisA, N-terminal domain"/>
    <property type="match status" value="1"/>
</dbReference>
<evidence type="ECO:0000313" key="13">
    <source>
        <dbReference type="Proteomes" id="UP000824241"/>
    </source>
</evidence>
<name>A0A9D1J525_9FIRM</name>
<evidence type="ECO:0000256" key="5">
    <source>
        <dbReference type="ARBA" id="ARBA00022695"/>
    </source>
</evidence>
<dbReference type="PIRSF" id="PIRSF004793">
    <property type="entry name" value="UCP004793"/>
    <property type="match status" value="1"/>
</dbReference>
<reference evidence="12" key="1">
    <citation type="submission" date="2020-10" db="EMBL/GenBank/DDBJ databases">
        <authorList>
            <person name="Gilroy R."/>
        </authorList>
    </citation>
    <scope>NUCLEOTIDE SEQUENCE</scope>
    <source>
        <strain evidence="12">CHK189-12415</strain>
    </source>
</reference>
<evidence type="ECO:0000256" key="8">
    <source>
        <dbReference type="ARBA" id="ARBA00022989"/>
    </source>
</evidence>
<feature type="transmembrane region" description="Helical" evidence="10">
    <location>
        <begin position="60"/>
        <end position="78"/>
    </location>
</feature>
<evidence type="ECO:0000256" key="3">
    <source>
        <dbReference type="ARBA" id="ARBA00022679"/>
    </source>
</evidence>
<dbReference type="PANTHER" id="PTHR34185">
    <property type="entry name" value="DIADENYLATE CYCLASE"/>
    <property type="match status" value="1"/>
</dbReference>
<feature type="transmembrane region" description="Helical" evidence="10">
    <location>
        <begin position="29"/>
        <end position="48"/>
    </location>
</feature>
<organism evidence="12 13">
    <name type="scientific">Candidatus Faecivivens stercoravium</name>
    <dbReference type="NCBI Taxonomy" id="2840803"/>
    <lineage>
        <taxon>Bacteria</taxon>
        <taxon>Bacillati</taxon>
        <taxon>Bacillota</taxon>
        <taxon>Clostridia</taxon>
        <taxon>Eubacteriales</taxon>
        <taxon>Oscillospiraceae</taxon>
        <taxon>Oscillospiraceae incertae sedis</taxon>
        <taxon>Candidatus Faecivivens</taxon>
    </lineage>
</organism>
<evidence type="ECO:0000256" key="2">
    <source>
        <dbReference type="ARBA" id="ARBA00022475"/>
    </source>
</evidence>
<dbReference type="InterPro" id="IPR003390">
    <property type="entry name" value="DNA_integrity_scan_DisA_N"/>
</dbReference>
<dbReference type="SUPFAM" id="SSF143597">
    <property type="entry name" value="YojJ-like"/>
    <property type="match status" value="1"/>
</dbReference>
<comment type="caution">
    <text evidence="10">Lacks conserved residue(s) required for the propagation of feature annotation.</text>
</comment>
<evidence type="ECO:0000256" key="9">
    <source>
        <dbReference type="ARBA" id="ARBA00023136"/>
    </source>
</evidence>
<dbReference type="HAMAP" id="MF_01499">
    <property type="entry name" value="DacA"/>
    <property type="match status" value="1"/>
</dbReference>
<dbReference type="InterPro" id="IPR014046">
    <property type="entry name" value="C-di-AMP_synthase"/>
</dbReference>
<dbReference type="FunFam" id="3.40.1700.10:FF:000002">
    <property type="entry name" value="Diadenylate cyclase"/>
    <property type="match status" value="1"/>
</dbReference>
<dbReference type="GO" id="GO:0006171">
    <property type="term" value="P:cAMP biosynthetic process"/>
    <property type="evidence" value="ECO:0007669"/>
    <property type="project" value="InterPro"/>
</dbReference>
<keyword evidence="3 10" id="KW-0808">Transferase</keyword>
<evidence type="ECO:0000313" key="12">
    <source>
        <dbReference type="EMBL" id="HIR61060.1"/>
    </source>
</evidence>
<dbReference type="Pfam" id="PF02457">
    <property type="entry name" value="DAC"/>
    <property type="match status" value="1"/>
</dbReference>
<keyword evidence="5 10" id="KW-0548">Nucleotidyltransferase</keyword>
<dbReference type="InterPro" id="IPR045585">
    <property type="entry name" value="CdaA_N"/>
</dbReference>
<evidence type="ECO:0000256" key="10">
    <source>
        <dbReference type="HAMAP-Rule" id="MF_01499"/>
    </source>
</evidence>
<comment type="similarity">
    <text evidence="10">Belongs to the adenylate cyclase family. DacA/CdaA subfamily.</text>
</comment>
<protein>
    <recommendedName>
        <fullName evidence="10">Diadenylate cyclase</fullName>
        <shortName evidence="10">DAC</shortName>
        <ecNumber evidence="10">2.7.7.85</ecNumber>
    </recommendedName>
    <alternativeName>
        <fullName evidence="10">Cyclic-di-AMP synthase</fullName>
        <shortName evidence="10">c-di-AMP synthase</shortName>
    </alternativeName>
</protein>
<gene>
    <name evidence="10" type="primary">dacA</name>
    <name evidence="12" type="ORF">IAB37_05755</name>
</gene>
<dbReference type="GO" id="GO:0106408">
    <property type="term" value="F:diadenylate cyclase activity"/>
    <property type="evidence" value="ECO:0007669"/>
    <property type="project" value="UniProtKB-EC"/>
</dbReference>
<keyword evidence="4 10" id="KW-0812">Transmembrane</keyword>
<dbReference type="Pfam" id="PF19293">
    <property type="entry name" value="CdaA_N"/>
    <property type="match status" value="1"/>
</dbReference>
<comment type="function">
    <text evidence="10">Catalyzes the condensation of 2 ATP molecules into cyclic di-AMP (c-di-AMP), a second messenger used to regulate differing processes in different bacteria.</text>
</comment>
<keyword evidence="7 10" id="KW-0067">ATP-binding</keyword>
<comment type="subunit">
    <text evidence="10">Probably a homodimer.</text>
</comment>
<keyword evidence="8 10" id="KW-1133">Transmembrane helix</keyword>
<dbReference type="InterPro" id="IPR034701">
    <property type="entry name" value="CdaA"/>
</dbReference>
<evidence type="ECO:0000256" key="4">
    <source>
        <dbReference type="ARBA" id="ARBA00022692"/>
    </source>
</evidence>
<feature type="transmembrane region" description="Helical" evidence="10">
    <location>
        <begin position="84"/>
        <end position="101"/>
    </location>
</feature>
<evidence type="ECO:0000259" key="11">
    <source>
        <dbReference type="PROSITE" id="PS51794"/>
    </source>
</evidence>
<dbReference type="NCBIfam" id="TIGR00159">
    <property type="entry name" value="diadenylate cyclase CdaA"/>
    <property type="match status" value="1"/>
</dbReference>
<keyword evidence="6 10" id="KW-0547">Nucleotide-binding</keyword>
<dbReference type="Proteomes" id="UP000824241">
    <property type="component" value="Unassembled WGS sequence"/>
</dbReference>
<dbReference type="InterPro" id="IPR050338">
    <property type="entry name" value="DisA"/>
</dbReference>
<accession>A0A9D1J525</accession>
<keyword evidence="2 10" id="KW-1003">Cell membrane</keyword>
<evidence type="ECO:0000256" key="6">
    <source>
        <dbReference type="ARBA" id="ARBA00022741"/>
    </source>
</evidence>
<reference evidence="12" key="2">
    <citation type="journal article" date="2021" name="PeerJ">
        <title>Extensive microbial diversity within the chicken gut microbiome revealed by metagenomics and culture.</title>
        <authorList>
            <person name="Gilroy R."/>
            <person name="Ravi A."/>
            <person name="Getino M."/>
            <person name="Pursley I."/>
            <person name="Horton D.L."/>
            <person name="Alikhan N.F."/>
            <person name="Baker D."/>
            <person name="Gharbi K."/>
            <person name="Hall N."/>
            <person name="Watson M."/>
            <person name="Adriaenssens E.M."/>
            <person name="Foster-Nyarko E."/>
            <person name="Jarju S."/>
            <person name="Secka A."/>
            <person name="Antonio M."/>
            <person name="Oren A."/>
            <person name="Chaudhuri R.R."/>
            <person name="La Ragione R."/>
            <person name="Hildebrand F."/>
            <person name="Pallen M.J."/>
        </authorList>
    </citation>
    <scope>NUCLEOTIDE SEQUENCE</scope>
    <source>
        <strain evidence="12">CHK189-12415</strain>
    </source>
</reference>
<evidence type="ECO:0000256" key="7">
    <source>
        <dbReference type="ARBA" id="ARBA00022840"/>
    </source>
</evidence>
<dbReference type="EC" id="2.7.7.85" evidence="10"/>